<feature type="domain" description="Ionotropic glutamate receptor C-terminal" evidence="7">
    <location>
        <begin position="60"/>
        <end position="284"/>
    </location>
</feature>
<evidence type="ECO:0000256" key="4">
    <source>
        <dbReference type="RuleBase" id="RU003744"/>
    </source>
</evidence>
<proteinExistence type="inferred from homology"/>
<dbReference type="PROSITE" id="PS01039">
    <property type="entry name" value="SBP_BACTERIAL_3"/>
    <property type="match status" value="1"/>
</dbReference>
<gene>
    <name evidence="8" type="ORF">ACE1CA_24865</name>
</gene>
<feature type="transmembrane region" description="Helical" evidence="5">
    <location>
        <begin position="29"/>
        <end position="50"/>
    </location>
</feature>
<evidence type="ECO:0000313" key="9">
    <source>
        <dbReference type="Proteomes" id="UP001576780"/>
    </source>
</evidence>
<evidence type="ECO:0000256" key="5">
    <source>
        <dbReference type="SAM" id="Phobius"/>
    </source>
</evidence>
<dbReference type="EMBL" id="JBHFNT010000219">
    <property type="protein sequence ID" value="MFB2837746.1"/>
    <property type="molecule type" value="Genomic_DNA"/>
</dbReference>
<evidence type="ECO:0000259" key="6">
    <source>
        <dbReference type="SMART" id="SM00062"/>
    </source>
</evidence>
<keyword evidence="5" id="KW-1133">Transmembrane helix</keyword>
<keyword evidence="5" id="KW-0812">Transmembrane</keyword>
<dbReference type="InterPro" id="IPR001638">
    <property type="entry name" value="Solute-binding_3/MltF_N"/>
</dbReference>
<name>A0ABV4WS81_9CYAN</name>
<dbReference type="PANTHER" id="PTHR30085">
    <property type="entry name" value="AMINO ACID ABC TRANSPORTER PERMEASE"/>
    <property type="match status" value="1"/>
</dbReference>
<dbReference type="InterPro" id="IPR001320">
    <property type="entry name" value="Iontro_rcpt_C"/>
</dbReference>
<evidence type="ECO:0000256" key="2">
    <source>
        <dbReference type="ARBA" id="ARBA00022448"/>
    </source>
</evidence>
<dbReference type="PANTHER" id="PTHR30085:SF6">
    <property type="entry name" value="ABC TRANSPORTER GLUTAMINE-BINDING PROTEIN GLNH"/>
    <property type="match status" value="1"/>
</dbReference>
<dbReference type="Gene3D" id="3.40.190.10">
    <property type="entry name" value="Periplasmic binding protein-like II"/>
    <property type="match status" value="2"/>
</dbReference>
<feature type="domain" description="Solute-binding protein family 3/N-terminal" evidence="6">
    <location>
        <begin position="60"/>
        <end position="282"/>
    </location>
</feature>
<dbReference type="InterPro" id="IPR018313">
    <property type="entry name" value="SBP_3_CS"/>
</dbReference>
<dbReference type="Proteomes" id="UP001576780">
    <property type="component" value="Unassembled WGS sequence"/>
</dbReference>
<evidence type="ECO:0000313" key="8">
    <source>
        <dbReference type="EMBL" id="MFB2837746.1"/>
    </source>
</evidence>
<dbReference type="Pfam" id="PF00497">
    <property type="entry name" value="SBP_bac_3"/>
    <property type="match status" value="1"/>
</dbReference>
<sequence length="287" mass="31781">MIKLATDNLADVTERNSGKKTEPKSVTSLLIRCLIFSFCLLQFALVGNAAELKEIQRRGYLIVAVKDNLRPLGFRDAAGNLQGLEIDLAKRLAQEVLGNSEAIKFVPVANRDRLRVVLEGQVDLTIARVTATAARDRVVRFSTPYYMDGIALVTKEPNVRSLGDLTQQKIAILKGSSTIARFRFILPKAQLVGVDSYQEGRSLLESNGAVAFAADVSVLTGWVQEYPEYRLLPTLLSAEPLAVVMPKGIQYDDLRQRVNEAIDRGKTQGWLPQLATSWGLPWDKVNK</sequence>
<evidence type="ECO:0000259" key="7">
    <source>
        <dbReference type="SMART" id="SM00079"/>
    </source>
</evidence>
<dbReference type="RefSeq" id="WP_413280085.1">
    <property type="nucleotide sequence ID" value="NZ_JBHFNT010000219.1"/>
</dbReference>
<keyword evidence="2" id="KW-0813">Transport</keyword>
<dbReference type="SMART" id="SM00062">
    <property type="entry name" value="PBPb"/>
    <property type="match status" value="1"/>
</dbReference>
<dbReference type="SMART" id="SM00079">
    <property type="entry name" value="PBPe"/>
    <property type="match status" value="1"/>
</dbReference>
<comment type="similarity">
    <text evidence="1 4">Belongs to the bacterial solute-binding protein 3 family.</text>
</comment>
<comment type="caution">
    <text evidence="8">The sequence shown here is derived from an EMBL/GenBank/DDBJ whole genome shotgun (WGS) entry which is preliminary data.</text>
</comment>
<keyword evidence="5" id="KW-0472">Membrane</keyword>
<evidence type="ECO:0000256" key="1">
    <source>
        <dbReference type="ARBA" id="ARBA00010333"/>
    </source>
</evidence>
<dbReference type="InterPro" id="IPR051455">
    <property type="entry name" value="Bact_solute-bind_prot3"/>
</dbReference>
<reference evidence="8 9" key="1">
    <citation type="submission" date="2024-09" db="EMBL/GenBank/DDBJ databases">
        <title>Floridaenema gen nov. (Aerosakkonemataceae, Aerosakkonematales ord. nov., Cyanobacteria) from benthic tropical and subtropical fresh waters, with the description of four new species.</title>
        <authorList>
            <person name="Moretto J.A."/>
            <person name="Berthold D.E."/>
            <person name="Lefler F.W."/>
            <person name="Huang I.-S."/>
            <person name="Laughinghouse H. IV."/>
        </authorList>
    </citation>
    <scope>NUCLEOTIDE SEQUENCE [LARGE SCALE GENOMIC DNA]</scope>
    <source>
        <strain evidence="8 9">BLCC-F167</strain>
    </source>
</reference>
<dbReference type="SUPFAM" id="SSF53850">
    <property type="entry name" value="Periplasmic binding protein-like II"/>
    <property type="match status" value="1"/>
</dbReference>
<evidence type="ECO:0000256" key="3">
    <source>
        <dbReference type="ARBA" id="ARBA00022729"/>
    </source>
</evidence>
<keyword evidence="3" id="KW-0732">Signal</keyword>
<keyword evidence="9" id="KW-1185">Reference proteome</keyword>
<organism evidence="8 9">
    <name type="scientific">Floridaenema evergladense BLCC-F167</name>
    <dbReference type="NCBI Taxonomy" id="3153639"/>
    <lineage>
        <taxon>Bacteria</taxon>
        <taxon>Bacillati</taxon>
        <taxon>Cyanobacteriota</taxon>
        <taxon>Cyanophyceae</taxon>
        <taxon>Oscillatoriophycideae</taxon>
        <taxon>Aerosakkonematales</taxon>
        <taxon>Aerosakkonemataceae</taxon>
        <taxon>Floridanema</taxon>
        <taxon>Floridanema evergladense</taxon>
    </lineage>
</organism>
<protein>
    <submittedName>
        <fullName evidence="8">Transporter substrate-binding domain-containing protein</fullName>
    </submittedName>
</protein>
<accession>A0ABV4WS81</accession>